<dbReference type="Pfam" id="PF01325">
    <property type="entry name" value="Fe_dep_repress"/>
    <property type="match status" value="1"/>
</dbReference>
<dbReference type="EMBL" id="CP117416">
    <property type="protein sequence ID" value="WCT56096.1"/>
    <property type="molecule type" value="Genomic_DNA"/>
</dbReference>
<dbReference type="InterPro" id="IPR000835">
    <property type="entry name" value="HTH_MarR-typ"/>
</dbReference>
<dbReference type="InterPro" id="IPR022687">
    <property type="entry name" value="HTH_DTXR"/>
</dbReference>
<dbReference type="PANTHER" id="PTHR42756:SF1">
    <property type="entry name" value="TRANSCRIPTIONAL REPRESSOR OF EMRAB OPERON"/>
    <property type="match status" value="1"/>
</dbReference>
<name>A0AAX3M1U4_9BACL</name>
<keyword evidence="6" id="KW-1185">Reference proteome</keyword>
<dbReference type="SUPFAM" id="SSF46785">
    <property type="entry name" value="Winged helix' DNA-binding domain"/>
    <property type="match status" value="1"/>
</dbReference>
<dbReference type="InterPro" id="IPR036390">
    <property type="entry name" value="WH_DNA-bd_sf"/>
</dbReference>
<evidence type="ECO:0000313" key="6">
    <source>
        <dbReference type="Proteomes" id="UP001220509"/>
    </source>
</evidence>
<dbReference type="AlphaFoldDB" id="A0AAX3M1U4"/>
<evidence type="ECO:0000259" key="4">
    <source>
        <dbReference type="PROSITE" id="PS50995"/>
    </source>
</evidence>
<dbReference type="KEGG" id="pka:PQ456_00805"/>
<dbReference type="PANTHER" id="PTHR42756">
    <property type="entry name" value="TRANSCRIPTIONAL REGULATOR, MARR"/>
    <property type="match status" value="1"/>
</dbReference>
<dbReference type="GO" id="GO:0003677">
    <property type="term" value="F:DNA binding"/>
    <property type="evidence" value="ECO:0007669"/>
    <property type="project" value="UniProtKB-KW"/>
</dbReference>
<organism evidence="5 6">
    <name type="scientific">Paenibacillus kyungheensis</name>
    <dbReference type="NCBI Taxonomy" id="1452732"/>
    <lineage>
        <taxon>Bacteria</taxon>
        <taxon>Bacillati</taxon>
        <taxon>Bacillota</taxon>
        <taxon>Bacilli</taxon>
        <taxon>Bacillales</taxon>
        <taxon>Paenibacillaceae</taxon>
        <taxon>Paenibacillus</taxon>
    </lineage>
</organism>
<evidence type="ECO:0000313" key="5">
    <source>
        <dbReference type="EMBL" id="WCT56096.1"/>
    </source>
</evidence>
<evidence type="ECO:0000256" key="3">
    <source>
        <dbReference type="ARBA" id="ARBA00023163"/>
    </source>
</evidence>
<evidence type="ECO:0000256" key="2">
    <source>
        <dbReference type="ARBA" id="ARBA00023125"/>
    </source>
</evidence>
<sequence>MTIFKSMDTCYKFFNRQLNAEFLKAGYGEMTFNSYQYLIAIYKLHKDGDRATVTEIAHRLSVKKSSVVEMVKTLLKHQYVIKKENLNDKRRFTLELSDKGFDMMKIEAAFSEKMIRFFYDPLEPEEAEKFEKILGKVAQHLEDEVFQ</sequence>
<evidence type="ECO:0000256" key="1">
    <source>
        <dbReference type="ARBA" id="ARBA00023015"/>
    </source>
</evidence>
<dbReference type="PRINTS" id="PR00598">
    <property type="entry name" value="HTHMARR"/>
</dbReference>
<dbReference type="InterPro" id="IPR036388">
    <property type="entry name" value="WH-like_DNA-bd_sf"/>
</dbReference>
<keyword evidence="2" id="KW-0238">DNA-binding</keyword>
<keyword evidence="1" id="KW-0805">Transcription regulation</keyword>
<proteinExistence type="predicted"/>
<accession>A0AAX3M1U4</accession>
<dbReference type="GO" id="GO:0003700">
    <property type="term" value="F:DNA-binding transcription factor activity"/>
    <property type="evidence" value="ECO:0007669"/>
    <property type="project" value="InterPro"/>
</dbReference>
<reference evidence="5 6" key="1">
    <citation type="submission" date="2023-02" db="EMBL/GenBank/DDBJ databases">
        <title>Genome sequence of Paenibacillus kyungheensis KACC 18744.</title>
        <authorList>
            <person name="Kim S."/>
            <person name="Heo J."/>
            <person name="Kwon S.-W."/>
        </authorList>
    </citation>
    <scope>NUCLEOTIDE SEQUENCE [LARGE SCALE GENOMIC DNA]</scope>
    <source>
        <strain evidence="5 6">KACC 18744</strain>
    </source>
</reference>
<feature type="domain" description="HTH marR-type" evidence="4">
    <location>
        <begin position="1"/>
        <end position="139"/>
    </location>
</feature>
<gene>
    <name evidence="5" type="ORF">PQ456_00805</name>
</gene>
<dbReference type="Gene3D" id="1.10.10.10">
    <property type="entry name" value="Winged helix-like DNA-binding domain superfamily/Winged helix DNA-binding domain"/>
    <property type="match status" value="1"/>
</dbReference>
<dbReference type="SMART" id="SM00347">
    <property type="entry name" value="HTH_MARR"/>
    <property type="match status" value="1"/>
</dbReference>
<dbReference type="PROSITE" id="PS50995">
    <property type="entry name" value="HTH_MARR_2"/>
    <property type="match status" value="1"/>
</dbReference>
<dbReference type="RefSeq" id="WP_273614403.1">
    <property type="nucleotide sequence ID" value="NZ_CP117416.1"/>
</dbReference>
<dbReference type="Proteomes" id="UP001220509">
    <property type="component" value="Chromosome"/>
</dbReference>
<keyword evidence="3" id="KW-0804">Transcription</keyword>
<protein>
    <submittedName>
        <fullName evidence="5">MarR family winged helix-turn-helix transcriptional regulator</fullName>
    </submittedName>
</protein>